<name>A0A4Q1K787_9FLAO</name>
<proteinExistence type="predicted"/>
<protein>
    <submittedName>
        <fullName evidence="1">DUF2004 domain-containing protein</fullName>
    </submittedName>
</protein>
<gene>
    <name evidence="1" type="ORF">EQG61_11280</name>
</gene>
<evidence type="ECO:0000313" key="1">
    <source>
        <dbReference type="EMBL" id="RXR21586.1"/>
    </source>
</evidence>
<comment type="caution">
    <text evidence="1">The sequence shown here is derived from an EMBL/GenBank/DDBJ whole genome shotgun (WGS) entry which is preliminary data.</text>
</comment>
<dbReference type="OrthoDB" id="1091595at2"/>
<accession>A0A4Q1K787</accession>
<sequence>MHKTTFLFFWLLLQVQAQSGLPLVKGFEKADFTHPDQQEYQRSWVVNQRSIVLDIYFDNPQTNAEELQQINAFIAQIDTWDNQFCQQFKTDIQSGTKNMVRDYFEFHSELINGKSDQFLKMTRLKRIGIFPNSPEYYAVFDYSLDPEQTDYLLVITVDKNGKILSITIES</sequence>
<dbReference type="EMBL" id="SBKN01000007">
    <property type="protein sequence ID" value="RXR21586.1"/>
    <property type="molecule type" value="Genomic_DNA"/>
</dbReference>
<evidence type="ECO:0000313" key="2">
    <source>
        <dbReference type="Proteomes" id="UP000289857"/>
    </source>
</evidence>
<dbReference type="Proteomes" id="UP000289857">
    <property type="component" value="Unassembled WGS sequence"/>
</dbReference>
<organism evidence="1 2">
    <name type="scientific">Flavobacterium stagni</name>
    <dbReference type="NCBI Taxonomy" id="2506421"/>
    <lineage>
        <taxon>Bacteria</taxon>
        <taxon>Pseudomonadati</taxon>
        <taxon>Bacteroidota</taxon>
        <taxon>Flavobacteriia</taxon>
        <taxon>Flavobacteriales</taxon>
        <taxon>Flavobacteriaceae</taxon>
        <taxon>Flavobacterium</taxon>
    </lineage>
</organism>
<keyword evidence="2" id="KW-1185">Reference proteome</keyword>
<dbReference type="RefSeq" id="WP_129462046.1">
    <property type="nucleotide sequence ID" value="NZ_SBKN01000007.1"/>
</dbReference>
<reference evidence="2" key="1">
    <citation type="submission" date="2019-01" db="EMBL/GenBank/DDBJ databases">
        <title>Cytophagaceae bacterium strain CAR-16.</title>
        <authorList>
            <person name="Chen W.-M."/>
        </authorList>
    </citation>
    <scope>NUCLEOTIDE SEQUENCE [LARGE SCALE GENOMIC DNA]</scope>
    <source>
        <strain evidence="2">WWJ-16</strain>
    </source>
</reference>
<dbReference type="AlphaFoldDB" id="A0A4Q1K787"/>